<reference evidence="2" key="1">
    <citation type="submission" date="2014-09" db="EMBL/GenBank/DDBJ databases">
        <authorList>
            <person name="Illeghems K.G."/>
        </authorList>
    </citation>
    <scope>NUCLEOTIDE SEQUENCE [LARGE SCALE GENOMIC DNA]</scope>
    <source>
        <strain evidence="2">LMG 23848T</strain>
    </source>
</reference>
<organism evidence="1 2">
    <name type="scientific">Acetobacter ghanensis</name>
    <dbReference type="NCBI Taxonomy" id="431306"/>
    <lineage>
        <taxon>Bacteria</taxon>
        <taxon>Pseudomonadati</taxon>
        <taxon>Pseudomonadota</taxon>
        <taxon>Alphaproteobacteria</taxon>
        <taxon>Acetobacterales</taxon>
        <taxon>Acetobacteraceae</taxon>
        <taxon>Acetobacter</taxon>
    </lineage>
</organism>
<dbReference type="STRING" id="431306.AGA_1520"/>
<name>A0A0U5F5U0_9PROT</name>
<evidence type="ECO:0000313" key="1">
    <source>
        <dbReference type="EMBL" id="CEF55619.1"/>
    </source>
</evidence>
<accession>A0A0U5F5U0</accession>
<dbReference type="PATRIC" id="fig|431306.5.peg.1545"/>
<proteinExistence type="predicted"/>
<sequence length="46" mass="5051">MHSNGYSVVALMARFTNHALLLGSLQTGKSSMCTAHIAMRWNMKLA</sequence>
<gene>
    <name evidence="1" type="ORF">AGA_1520</name>
</gene>
<protein>
    <submittedName>
        <fullName evidence="1">Uncharacterized protein</fullName>
    </submittedName>
</protein>
<dbReference type="Proteomes" id="UP000068250">
    <property type="component" value="Chromosome I"/>
</dbReference>
<dbReference type="AlphaFoldDB" id="A0A0U5F5U0"/>
<dbReference type="EMBL" id="LN609302">
    <property type="protein sequence ID" value="CEF55619.1"/>
    <property type="molecule type" value="Genomic_DNA"/>
</dbReference>
<evidence type="ECO:0000313" key="2">
    <source>
        <dbReference type="Proteomes" id="UP000068250"/>
    </source>
</evidence>